<sequence>MDDYLRRHDGVITRAQANSCGLSDAAIGRRVRSGRWRRVGPGVYFVDDRPFTPSAHIRATVWSYGATAVASGLAAAFWHGLLPASPETIEVTVPRNSHGRRRGRAQVRRRDLASADVLERNGLRVTALPLTALEAAARRGGGAAVIDCAVQRHTDLPQLWQAHLRNTGRYGAVQARLMLQAAKDGGRSHAERMFLQLLRDAGIAGWIANHPVGSYLVDVAFPAAKVAVEIDGYAFHSSHADFANDRVRQNRIALLGWQVLRFTWRDLTENPERVIRDVLRAISAR</sequence>
<evidence type="ECO:0000313" key="3">
    <source>
        <dbReference type="EMBL" id="MEB3048210.1"/>
    </source>
</evidence>
<dbReference type="Pfam" id="PF04480">
    <property type="entry name" value="DUF559"/>
    <property type="match status" value="1"/>
</dbReference>
<organism evidence="3 4">
    <name type="scientific">[Mycobacterium] zoologicum</name>
    <dbReference type="NCBI Taxonomy" id="2872311"/>
    <lineage>
        <taxon>Bacteria</taxon>
        <taxon>Bacillati</taxon>
        <taxon>Actinomycetota</taxon>
        <taxon>Actinomycetes</taxon>
        <taxon>Mycobacteriales</taxon>
        <taxon>Mycobacteriaceae</taxon>
        <taxon>Mycolicibacter</taxon>
    </lineage>
</organism>
<feature type="domain" description="AbiEi antitoxin N-terminal" evidence="2">
    <location>
        <begin position="2"/>
        <end position="44"/>
    </location>
</feature>
<dbReference type="InterPro" id="IPR007569">
    <property type="entry name" value="DUF559"/>
</dbReference>
<reference evidence="3 4" key="1">
    <citation type="submission" date="2023-12" db="EMBL/GenBank/DDBJ databases">
        <title>Description of new species of Mycobacterium terrae complex isolated from sewage at the Sao Paulo Zoological Park Foundation in Brazil.</title>
        <authorList>
            <person name="Romagnoli C.L."/>
            <person name="Conceicao E.C."/>
            <person name="Machado E."/>
            <person name="Barreto L.B.P.F."/>
            <person name="Sharma A."/>
            <person name="Silva N.M."/>
            <person name="Marques L.E."/>
            <person name="Juliana M.A."/>
            <person name="Lourenco M.C.S."/>
            <person name="Digiampietri L.A."/>
            <person name="Suffys P.N."/>
            <person name="Viana-Niero C."/>
        </authorList>
    </citation>
    <scope>NUCLEOTIDE SEQUENCE [LARGE SCALE GENOMIC DNA]</scope>
    <source>
        <strain evidence="3 4">MYC123</strain>
    </source>
</reference>
<dbReference type="Gene3D" id="3.40.960.10">
    <property type="entry name" value="VSR Endonuclease"/>
    <property type="match status" value="1"/>
</dbReference>
<name>A0ABU5YE77_9MYCO</name>
<protein>
    <submittedName>
        <fullName evidence="3">DUF559 domain-containing protein</fullName>
    </submittedName>
</protein>
<dbReference type="EMBL" id="JAYJJT010000001">
    <property type="protein sequence ID" value="MEB3048210.1"/>
    <property type="molecule type" value="Genomic_DNA"/>
</dbReference>
<proteinExistence type="predicted"/>
<dbReference type="RefSeq" id="WP_224862831.1">
    <property type="nucleotide sequence ID" value="NZ_JAYJJT010000001.1"/>
</dbReference>
<evidence type="ECO:0000259" key="1">
    <source>
        <dbReference type="Pfam" id="PF04480"/>
    </source>
</evidence>
<dbReference type="InterPro" id="IPR011335">
    <property type="entry name" value="Restrct_endonuc-II-like"/>
</dbReference>
<keyword evidence="4" id="KW-1185">Reference proteome</keyword>
<gene>
    <name evidence="3" type="ORF">KV112_00435</name>
</gene>
<evidence type="ECO:0000259" key="2">
    <source>
        <dbReference type="Pfam" id="PF13338"/>
    </source>
</evidence>
<dbReference type="InterPro" id="IPR025159">
    <property type="entry name" value="AbiEi_N"/>
</dbReference>
<accession>A0ABU5YE77</accession>
<evidence type="ECO:0000313" key="4">
    <source>
        <dbReference type="Proteomes" id="UP001299046"/>
    </source>
</evidence>
<dbReference type="Proteomes" id="UP001299046">
    <property type="component" value="Unassembled WGS sequence"/>
</dbReference>
<comment type="caution">
    <text evidence="3">The sequence shown here is derived from an EMBL/GenBank/DDBJ whole genome shotgun (WGS) entry which is preliminary data.</text>
</comment>
<dbReference type="Pfam" id="PF13338">
    <property type="entry name" value="AbiEi_4"/>
    <property type="match status" value="1"/>
</dbReference>
<feature type="domain" description="DUF559" evidence="1">
    <location>
        <begin position="188"/>
        <end position="282"/>
    </location>
</feature>
<dbReference type="SUPFAM" id="SSF52980">
    <property type="entry name" value="Restriction endonuclease-like"/>
    <property type="match status" value="1"/>
</dbReference>